<dbReference type="SUPFAM" id="SSF52540">
    <property type="entry name" value="P-loop containing nucleoside triphosphate hydrolases"/>
    <property type="match status" value="2"/>
</dbReference>
<dbReference type="Proteomes" id="UP000094444">
    <property type="component" value="Unassembled WGS sequence"/>
</dbReference>
<dbReference type="Gene3D" id="3.40.50.300">
    <property type="entry name" value="P-loop containing nucleotide triphosphate hydrolases"/>
    <property type="match status" value="2"/>
</dbReference>
<feature type="region of interest" description="Disordered" evidence="4">
    <location>
        <begin position="1063"/>
        <end position="1093"/>
    </location>
</feature>
<dbReference type="InterPro" id="IPR001650">
    <property type="entry name" value="Helicase_C-like"/>
</dbReference>
<dbReference type="InParanoid" id="A0A2P5HNN5"/>
<dbReference type="GO" id="GO:0005524">
    <property type="term" value="F:ATP binding"/>
    <property type="evidence" value="ECO:0007669"/>
    <property type="project" value="UniProtKB-KW"/>
</dbReference>
<dbReference type="EMBL" id="MAVT02001146">
    <property type="protein sequence ID" value="POS71873.1"/>
    <property type="molecule type" value="Genomic_DNA"/>
</dbReference>
<dbReference type="Pfam" id="PF00176">
    <property type="entry name" value="SNF2-rel_dom"/>
    <property type="match status" value="1"/>
</dbReference>
<evidence type="ECO:0000256" key="1">
    <source>
        <dbReference type="ARBA" id="ARBA00022741"/>
    </source>
</evidence>
<evidence type="ECO:0000259" key="5">
    <source>
        <dbReference type="PROSITE" id="PS51194"/>
    </source>
</evidence>
<dbReference type="CDD" id="cd18793">
    <property type="entry name" value="SF2_C_SNF"/>
    <property type="match status" value="1"/>
</dbReference>
<evidence type="ECO:0000256" key="3">
    <source>
        <dbReference type="ARBA" id="ARBA00022840"/>
    </source>
</evidence>
<name>A0A2P5HNN5_DIAHE</name>
<feature type="region of interest" description="Disordered" evidence="4">
    <location>
        <begin position="1007"/>
        <end position="1049"/>
    </location>
</feature>
<evidence type="ECO:0000256" key="4">
    <source>
        <dbReference type="SAM" id="MobiDB-lite"/>
    </source>
</evidence>
<keyword evidence="2" id="KW-0378">Hydrolase</keyword>
<dbReference type="SMART" id="SM00487">
    <property type="entry name" value="DEXDc"/>
    <property type="match status" value="1"/>
</dbReference>
<dbReference type="InterPro" id="IPR014001">
    <property type="entry name" value="Helicase_ATP-bd"/>
</dbReference>
<accession>A0A2P5HNN5</accession>
<dbReference type="GO" id="GO:0008094">
    <property type="term" value="F:ATP-dependent activity, acting on DNA"/>
    <property type="evidence" value="ECO:0007669"/>
    <property type="project" value="TreeGrafter"/>
</dbReference>
<dbReference type="InterPro" id="IPR027417">
    <property type="entry name" value="P-loop_NTPase"/>
</dbReference>
<keyword evidence="3" id="KW-0067">ATP-binding</keyword>
<dbReference type="STRING" id="158607.A0A2P5HNN5"/>
<dbReference type="AlphaFoldDB" id="A0A2P5HNN5"/>
<dbReference type="PANTHER" id="PTHR45626:SF51">
    <property type="entry name" value="SNF2-RELATED DOMAIN-CONTAINING PROTEIN"/>
    <property type="match status" value="1"/>
</dbReference>
<evidence type="ECO:0000313" key="7">
    <source>
        <dbReference type="Proteomes" id="UP000094444"/>
    </source>
</evidence>
<keyword evidence="7" id="KW-1185">Reference proteome</keyword>
<evidence type="ECO:0000256" key="2">
    <source>
        <dbReference type="ARBA" id="ARBA00022801"/>
    </source>
</evidence>
<dbReference type="OrthoDB" id="2801544at2759"/>
<dbReference type="GO" id="GO:0016787">
    <property type="term" value="F:hydrolase activity"/>
    <property type="evidence" value="ECO:0007669"/>
    <property type="project" value="UniProtKB-KW"/>
</dbReference>
<comment type="caution">
    <text evidence="6">The sequence shown here is derived from an EMBL/GenBank/DDBJ whole genome shotgun (WGS) entry which is preliminary data.</text>
</comment>
<dbReference type="GO" id="GO:0006281">
    <property type="term" value="P:DNA repair"/>
    <property type="evidence" value="ECO:0007669"/>
    <property type="project" value="TreeGrafter"/>
</dbReference>
<dbReference type="PANTHER" id="PTHR45626">
    <property type="entry name" value="TRANSCRIPTION TERMINATION FACTOR 2-RELATED"/>
    <property type="match status" value="1"/>
</dbReference>
<dbReference type="GO" id="GO:0005634">
    <property type="term" value="C:nucleus"/>
    <property type="evidence" value="ECO:0007669"/>
    <property type="project" value="TreeGrafter"/>
</dbReference>
<protein>
    <recommendedName>
        <fullName evidence="5">Helicase C-terminal domain-containing protein</fullName>
    </recommendedName>
</protein>
<reference evidence="6" key="1">
    <citation type="submission" date="2017-09" db="EMBL/GenBank/DDBJ databases">
        <title>Polyketide synthases of a Diaporthe helianthi virulent isolate.</title>
        <authorList>
            <person name="Baroncelli R."/>
        </authorList>
    </citation>
    <scope>NUCLEOTIDE SEQUENCE [LARGE SCALE GENOMIC DNA]</scope>
    <source>
        <strain evidence="6">7/96</strain>
    </source>
</reference>
<proteinExistence type="predicted"/>
<dbReference type="InterPro" id="IPR049730">
    <property type="entry name" value="SNF2/RAD54-like_C"/>
</dbReference>
<evidence type="ECO:0000313" key="6">
    <source>
        <dbReference type="EMBL" id="POS71873.1"/>
    </source>
</evidence>
<dbReference type="PROSITE" id="PS51194">
    <property type="entry name" value="HELICASE_CTER"/>
    <property type="match status" value="1"/>
</dbReference>
<gene>
    <name evidence="6" type="ORF">DHEL01_v209733</name>
</gene>
<dbReference type="Pfam" id="PF00271">
    <property type="entry name" value="Helicase_C"/>
    <property type="match status" value="1"/>
</dbReference>
<dbReference type="InterPro" id="IPR000330">
    <property type="entry name" value="SNF2_N"/>
</dbReference>
<feature type="domain" description="Helicase C-terminal" evidence="5">
    <location>
        <begin position="810"/>
        <end position="960"/>
    </location>
</feature>
<dbReference type="InterPro" id="IPR050628">
    <property type="entry name" value="SNF2_RAD54_helicase_TF"/>
</dbReference>
<keyword evidence="1" id="KW-0547">Nucleotide-binding</keyword>
<organism evidence="6 7">
    <name type="scientific">Diaporthe helianthi</name>
    <dbReference type="NCBI Taxonomy" id="158607"/>
    <lineage>
        <taxon>Eukaryota</taxon>
        <taxon>Fungi</taxon>
        <taxon>Dikarya</taxon>
        <taxon>Ascomycota</taxon>
        <taxon>Pezizomycotina</taxon>
        <taxon>Sordariomycetes</taxon>
        <taxon>Sordariomycetidae</taxon>
        <taxon>Diaporthales</taxon>
        <taxon>Diaporthaceae</taxon>
        <taxon>Diaporthe</taxon>
    </lineage>
</organism>
<sequence length="1093" mass="122178">MDPATPARGGCVPDSQNYIATGCLVCSKTDLDDAIRPYSKLLDYQWCRFETIGSGNDHSVAIIRVHVLPDDSFNSLVPRDDPVLRAKKKTLLASLDYSPFTWSGWPKHGAPQRFPRVSPQNDASLGFPGYDGSLLAIFNNIPSPRPQVSLIQDQITKQAMADLLSGTVRGLKTDLYPYQCRSAAMMLQKEEDPGEILDPRLVPVLDQHERSWHYDSNTGEARREPRRYDRICGGILAEEMGSGKTLISLALISATKDQPTVIPEMYRGRNLTVRPTVGSLMDMAASVATKSGVSWKHYIDSRYQNCVRAIERNPGWYSLPRPQGWIEEISKHTKGLRVLEITSKKSRGTITNSIPRIHDLIHCDIAICTVTRLETIWSKHKQLEADGSRSLDCPLGQVQFKRCIVDEGHKLGNIRLSSVRTDLLQALEAVHANARWIVTGTPAKGLFGMDKSSDFNTSLAESSNKQESEDLKRIGSIATFYLKARPWSNPTQSHRDTLADWKTYMVQGRKHCLAATLNSLIIRHQLSQISHILPVVDSKIVKLEGSYQDKLCMNLFSMMIIFNAVQSQRTDQDYFFHPKNRKAMLELVNNLRQAIFFGGSFFSESEIQTSVETAERFLEDKPVRINESDEARLKASINLGKMAVGNKIKRAANIFHEMSIYVDQFPGGCSTAWSVDEGTGDGPLCTNWKLVIAAQRTLRPFLGSTEVLNTYLNSGAFLNEGFSAQGRAIHDAQPLQSPGVGRKAGKTLAGNTKLGEDHVNPRRGHLAAIKLDDKGILTPPQTTPQEDIEIAKPLAKTRLISTVSAKLSYLIDEIALHQKEEQIIVFYDNNNIAWYLAGVLEMLQIYHLIYARGISVDRRARYVSTFTHSSKFRVLLMDISEAAFGLDMKSASRIYFISPVLDPQVEAQAIGRARRISQRKRVTVETLVLKDSIEELIVERKMKMTQAEHRRCKTILDDRPIHDWILNARVVPLPDVSNDDGPGQMAPLAIPQYVFGREFGREVVDPDEDILDGDPSHTTAIQGKVKRKRPAKDEEPATDEGMASLLDSEGRLRIRIRPAKRARFVGSEDEVSDVSGPSVDISGPSHSRTPKLR</sequence>